<evidence type="ECO:0000313" key="14">
    <source>
        <dbReference type="EMBL" id="MCS0581855.1"/>
    </source>
</evidence>
<dbReference type="PANTHER" id="PTHR45436:SF1">
    <property type="entry name" value="SENSOR PROTEIN QSEC"/>
    <property type="match status" value="1"/>
</dbReference>
<dbReference type="SUPFAM" id="SSF55874">
    <property type="entry name" value="ATPase domain of HSP90 chaperone/DNA topoisomerase II/histidine kinase"/>
    <property type="match status" value="1"/>
</dbReference>
<dbReference type="SMART" id="SM00388">
    <property type="entry name" value="HisKA"/>
    <property type="match status" value="1"/>
</dbReference>
<dbReference type="InterPro" id="IPR003594">
    <property type="entry name" value="HATPase_dom"/>
</dbReference>
<evidence type="ECO:0000259" key="12">
    <source>
        <dbReference type="PROSITE" id="PS50109"/>
    </source>
</evidence>
<dbReference type="Pfam" id="PF02518">
    <property type="entry name" value="HATPase_c"/>
    <property type="match status" value="1"/>
</dbReference>
<proteinExistence type="predicted"/>
<dbReference type="InterPro" id="IPR005467">
    <property type="entry name" value="His_kinase_dom"/>
</dbReference>
<comment type="caution">
    <text evidence="14">The sequence shown here is derived from an EMBL/GenBank/DDBJ whole genome shotgun (WGS) entry which is preliminary data.</text>
</comment>
<dbReference type="CDD" id="cd00075">
    <property type="entry name" value="HATPase"/>
    <property type="match status" value="1"/>
</dbReference>
<dbReference type="Proteomes" id="UP001204151">
    <property type="component" value="Unassembled WGS sequence"/>
</dbReference>
<keyword evidence="5" id="KW-0808">Transferase</keyword>
<dbReference type="PRINTS" id="PR00344">
    <property type="entry name" value="BCTRLSENSOR"/>
</dbReference>
<dbReference type="InterPro" id="IPR036890">
    <property type="entry name" value="HATPase_C_sf"/>
</dbReference>
<dbReference type="SUPFAM" id="SSF47384">
    <property type="entry name" value="Homodimeric domain of signal transducing histidine kinase"/>
    <property type="match status" value="1"/>
</dbReference>
<dbReference type="GO" id="GO:0016301">
    <property type="term" value="F:kinase activity"/>
    <property type="evidence" value="ECO:0007669"/>
    <property type="project" value="UniProtKB-KW"/>
</dbReference>
<evidence type="ECO:0000256" key="9">
    <source>
        <dbReference type="ARBA" id="ARBA00023012"/>
    </source>
</evidence>
<keyword evidence="6 11" id="KW-0812">Transmembrane</keyword>
<evidence type="ECO:0000313" key="15">
    <source>
        <dbReference type="Proteomes" id="UP001204151"/>
    </source>
</evidence>
<accession>A0ABT1ZPN9</accession>
<evidence type="ECO:0000256" key="3">
    <source>
        <dbReference type="ARBA" id="ARBA00012438"/>
    </source>
</evidence>
<feature type="domain" description="HAMP" evidence="13">
    <location>
        <begin position="219"/>
        <end position="271"/>
    </location>
</feature>
<dbReference type="CDD" id="cd00082">
    <property type="entry name" value="HisKA"/>
    <property type="match status" value="1"/>
</dbReference>
<dbReference type="InterPro" id="IPR003661">
    <property type="entry name" value="HisK_dim/P_dom"/>
</dbReference>
<evidence type="ECO:0000256" key="4">
    <source>
        <dbReference type="ARBA" id="ARBA00022553"/>
    </source>
</evidence>
<protein>
    <recommendedName>
        <fullName evidence="3">histidine kinase</fullName>
        <ecNumber evidence="3">2.7.13.3</ecNumber>
    </recommendedName>
</protein>
<evidence type="ECO:0000259" key="13">
    <source>
        <dbReference type="PROSITE" id="PS50885"/>
    </source>
</evidence>
<evidence type="ECO:0000256" key="2">
    <source>
        <dbReference type="ARBA" id="ARBA00004370"/>
    </source>
</evidence>
<dbReference type="InterPro" id="IPR004358">
    <property type="entry name" value="Sig_transdc_His_kin-like_C"/>
</dbReference>
<comment type="subcellular location">
    <subcellularLocation>
        <location evidence="2">Membrane</location>
    </subcellularLocation>
</comment>
<reference evidence="14 15" key="1">
    <citation type="submission" date="2022-08" db="EMBL/GenBank/DDBJ databases">
        <title>Reclassification of Massilia species as members of the genera Telluria, Duganella, Pseudoduganella, Mokoshia gen. nov. and Zemynaea gen. nov. using orthogonal and non-orthogonal genome-based approaches.</title>
        <authorList>
            <person name="Bowman J.P."/>
        </authorList>
    </citation>
    <scope>NUCLEOTIDE SEQUENCE [LARGE SCALE GENOMIC DNA]</scope>
    <source>
        <strain evidence="14 15">JCM 31316</strain>
    </source>
</reference>
<keyword evidence="10 11" id="KW-0472">Membrane</keyword>
<dbReference type="InterPro" id="IPR003660">
    <property type="entry name" value="HAMP_dom"/>
</dbReference>
<organism evidence="14 15">
    <name type="scientific">Massilia pinisoli</name>
    <dbReference type="NCBI Taxonomy" id="1772194"/>
    <lineage>
        <taxon>Bacteria</taxon>
        <taxon>Pseudomonadati</taxon>
        <taxon>Pseudomonadota</taxon>
        <taxon>Betaproteobacteria</taxon>
        <taxon>Burkholderiales</taxon>
        <taxon>Oxalobacteraceae</taxon>
        <taxon>Telluria group</taxon>
        <taxon>Massilia</taxon>
    </lineage>
</organism>
<evidence type="ECO:0000256" key="11">
    <source>
        <dbReference type="SAM" id="Phobius"/>
    </source>
</evidence>
<evidence type="ECO:0000256" key="7">
    <source>
        <dbReference type="ARBA" id="ARBA00022777"/>
    </source>
</evidence>
<evidence type="ECO:0000256" key="10">
    <source>
        <dbReference type="ARBA" id="ARBA00023136"/>
    </source>
</evidence>
<evidence type="ECO:0000256" key="8">
    <source>
        <dbReference type="ARBA" id="ARBA00022989"/>
    </source>
</evidence>
<sequence length="513" mass="55380">MPSSFAPSELLARLWPRAGRRAGADDVPAAPLGSLRGQLLRWLIVPLVILVAANAVSLYRDALDAADIAYDRSLLASTRALAERVSVRDGKVVADVPYVALDSFETDTLGRIYYRVGGLHGETVSGYDDLPPVPKDTPRSELYPALVRFYHADYNGEPVRIAALLQPVYDDSMRGIALIQVGETLDARRALSRRILLNTLLRQALLVLAVATLVWFAVRLVLQPLMRLKQVVETRAVTDLSDVDEALVHREVRPLVAAMNGTMARMQNLIASQRRFIADASHQLRTPLTVLKTQAELALRENDPAAMQAIVRSIAATTDSTVHLANRLLTLARIEHGGANALLSPVGLSDVARQVGLELALPAVQKGIDLALEAEDDGATTVDGQALLLHELVSNLVDNAIRYTPPGGTVLLRVRRLIGVVVLDVQDSGPGLDPSEYDKVFMPFYRAQAALESNPGGTGLGLAIVRDIATVHGATLALDRAEGGRGLKVSVTFPARELPASMETDDRSRFNAG</sequence>
<dbReference type="Gene3D" id="1.10.287.130">
    <property type="match status" value="1"/>
</dbReference>
<keyword evidence="7 14" id="KW-0418">Kinase</keyword>
<dbReference type="EMBL" id="JANUGW010000005">
    <property type="protein sequence ID" value="MCS0581855.1"/>
    <property type="molecule type" value="Genomic_DNA"/>
</dbReference>
<comment type="catalytic activity">
    <reaction evidence="1">
        <text>ATP + protein L-histidine = ADP + protein N-phospho-L-histidine.</text>
        <dbReference type="EC" id="2.7.13.3"/>
    </reaction>
</comment>
<dbReference type="PROSITE" id="PS50109">
    <property type="entry name" value="HIS_KIN"/>
    <property type="match status" value="1"/>
</dbReference>
<feature type="transmembrane region" description="Helical" evidence="11">
    <location>
        <begin position="39"/>
        <end position="59"/>
    </location>
</feature>
<dbReference type="SMART" id="SM00387">
    <property type="entry name" value="HATPase_c"/>
    <property type="match status" value="1"/>
</dbReference>
<evidence type="ECO:0000256" key="1">
    <source>
        <dbReference type="ARBA" id="ARBA00000085"/>
    </source>
</evidence>
<dbReference type="EC" id="2.7.13.3" evidence="3"/>
<keyword evidence="15" id="KW-1185">Reference proteome</keyword>
<name>A0ABT1ZPN9_9BURK</name>
<dbReference type="InterPro" id="IPR013727">
    <property type="entry name" value="2CSK_N"/>
</dbReference>
<keyword evidence="8 11" id="KW-1133">Transmembrane helix</keyword>
<gene>
    <name evidence="14" type="ORF">NX784_09650</name>
</gene>
<dbReference type="Pfam" id="PF08521">
    <property type="entry name" value="2CSK_N"/>
    <property type="match status" value="1"/>
</dbReference>
<evidence type="ECO:0000256" key="6">
    <source>
        <dbReference type="ARBA" id="ARBA00022692"/>
    </source>
</evidence>
<dbReference type="InterPro" id="IPR036097">
    <property type="entry name" value="HisK_dim/P_sf"/>
</dbReference>
<evidence type="ECO:0000256" key="5">
    <source>
        <dbReference type="ARBA" id="ARBA00022679"/>
    </source>
</evidence>
<dbReference type="PROSITE" id="PS50885">
    <property type="entry name" value="HAMP"/>
    <property type="match status" value="1"/>
</dbReference>
<keyword evidence="4" id="KW-0597">Phosphoprotein</keyword>
<feature type="transmembrane region" description="Helical" evidence="11">
    <location>
        <begin position="195"/>
        <end position="218"/>
    </location>
</feature>
<dbReference type="InterPro" id="IPR050428">
    <property type="entry name" value="TCS_sensor_his_kinase"/>
</dbReference>
<keyword evidence="9" id="KW-0902">Two-component regulatory system</keyword>
<dbReference type="PANTHER" id="PTHR45436">
    <property type="entry name" value="SENSOR HISTIDINE KINASE YKOH"/>
    <property type="match status" value="1"/>
</dbReference>
<dbReference type="RefSeq" id="WP_258816425.1">
    <property type="nucleotide sequence ID" value="NZ_JANUGW010000005.1"/>
</dbReference>
<feature type="domain" description="Histidine kinase" evidence="12">
    <location>
        <begin position="279"/>
        <end position="497"/>
    </location>
</feature>
<dbReference type="Pfam" id="PF00512">
    <property type="entry name" value="HisKA"/>
    <property type="match status" value="1"/>
</dbReference>
<dbReference type="Gene3D" id="3.30.565.10">
    <property type="entry name" value="Histidine kinase-like ATPase, C-terminal domain"/>
    <property type="match status" value="1"/>
</dbReference>